<proteinExistence type="predicted"/>
<name>A0A9D2D314_9FIRM</name>
<gene>
    <name evidence="1" type="ORF">IAA08_07020</name>
</gene>
<comment type="caution">
    <text evidence="1">The sequence shown here is derived from an EMBL/GenBank/DDBJ whole genome shotgun (WGS) entry which is preliminary data.</text>
</comment>
<sequence length="85" mass="9652">AFQDFCDEVADEENTGLVNLAVTSIETTVSNTDGEMKAEAVISYTAERVEKRLFFFYQTVTESGTKTLDLQMKNTNGEWKIEKWS</sequence>
<protein>
    <submittedName>
        <fullName evidence="1">Uncharacterized protein</fullName>
    </submittedName>
</protein>
<organism evidence="1 2">
    <name type="scientific">Candidatus Eubacterium avistercoris</name>
    <dbReference type="NCBI Taxonomy" id="2838567"/>
    <lineage>
        <taxon>Bacteria</taxon>
        <taxon>Bacillati</taxon>
        <taxon>Bacillota</taxon>
        <taxon>Clostridia</taxon>
        <taxon>Eubacteriales</taxon>
        <taxon>Eubacteriaceae</taxon>
        <taxon>Eubacterium</taxon>
    </lineage>
</organism>
<dbReference type="EMBL" id="DXCH01000194">
    <property type="protein sequence ID" value="HIZ07668.1"/>
    <property type="molecule type" value="Genomic_DNA"/>
</dbReference>
<evidence type="ECO:0000313" key="1">
    <source>
        <dbReference type="EMBL" id="HIZ07668.1"/>
    </source>
</evidence>
<evidence type="ECO:0000313" key="2">
    <source>
        <dbReference type="Proteomes" id="UP000824024"/>
    </source>
</evidence>
<dbReference type="AlphaFoldDB" id="A0A9D2D314"/>
<dbReference type="Proteomes" id="UP000824024">
    <property type="component" value="Unassembled WGS sequence"/>
</dbReference>
<feature type="non-terminal residue" evidence="1">
    <location>
        <position position="1"/>
    </location>
</feature>
<reference evidence="1" key="2">
    <citation type="submission" date="2021-04" db="EMBL/GenBank/DDBJ databases">
        <authorList>
            <person name="Gilroy R."/>
        </authorList>
    </citation>
    <scope>NUCLEOTIDE SEQUENCE</scope>
    <source>
        <strain evidence="1">CHK192-9172</strain>
    </source>
</reference>
<reference evidence="1" key="1">
    <citation type="journal article" date="2021" name="PeerJ">
        <title>Extensive microbial diversity within the chicken gut microbiome revealed by metagenomics and culture.</title>
        <authorList>
            <person name="Gilroy R."/>
            <person name="Ravi A."/>
            <person name="Getino M."/>
            <person name="Pursley I."/>
            <person name="Horton D.L."/>
            <person name="Alikhan N.F."/>
            <person name="Baker D."/>
            <person name="Gharbi K."/>
            <person name="Hall N."/>
            <person name="Watson M."/>
            <person name="Adriaenssens E.M."/>
            <person name="Foster-Nyarko E."/>
            <person name="Jarju S."/>
            <person name="Secka A."/>
            <person name="Antonio M."/>
            <person name="Oren A."/>
            <person name="Chaudhuri R.R."/>
            <person name="La Ragione R."/>
            <person name="Hildebrand F."/>
            <person name="Pallen M.J."/>
        </authorList>
    </citation>
    <scope>NUCLEOTIDE SEQUENCE</scope>
    <source>
        <strain evidence="1">CHK192-9172</strain>
    </source>
</reference>
<accession>A0A9D2D314</accession>